<reference evidence="2" key="1">
    <citation type="submission" date="2014-05" db="EMBL/GenBank/DDBJ databases">
        <authorList>
            <person name="Chronopoulou M."/>
        </authorList>
    </citation>
    <scope>NUCLEOTIDE SEQUENCE</scope>
    <source>
        <tissue evidence="2">Whole organism</tissue>
    </source>
</reference>
<proteinExistence type="predicted"/>
<dbReference type="AlphaFoldDB" id="A0A0K2TDI6"/>
<protein>
    <submittedName>
        <fullName evidence="2">Uncharacterized protein</fullName>
    </submittedName>
</protein>
<accession>A0A0K2TDI6</accession>
<feature type="transmembrane region" description="Helical" evidence="1">
    <location>
        <begin position="21"/>
        <end position="44"/>
    </location>
</feature>
<organism evidence="2">
    <name type="scientific">Lepeophtheirus salmonis</name>
    <name type="common">Salmon louse</name>
    <name type="synonym">Caligus salmonis</name>
    <dbReference type="NCBI Taxonomy" id="72036"/>
    <lineage>
        <taxon>Eukaryota</taxon>
        <taxon>Metazoa</taxon>
        <taxon>Ecdysozoa</taxon>
        <taxon>Arthropoda</taxon>
        <taxon>Crustacea</taxon>
        <taxon>Multicrustacea</taxon>
        <taxon>Hexanauplia</taxon>
        <taxon>Copepoda</taxon>
        <taxon>Siphonostomatoida</taxon>
        <taxon>Caligidae</taxon>
        <taxon>Lepeophtheirus</taxon>
    </lineage>
</organism>
<keyword evidence="1" id="KW-1133">Transmembrane helix</keyword>
<sequence length="110" mass="13121">MMRWKKRSSLRFLFLETKACVRAYFAGCVFDFGRGAFFFLFFFFKLKLKSLKICGSIFLESFLKKSTYSYFFCLFLYTAFKSLLSVYLSLLLNIIIKHQQRLLFFASLVI</sequence>
<evidence type="ECO:0000256" key="1">
    <source>
        <dbReference type="SAM" id="Phobius"/>
    </source>
</evidence>
<dbReference type="EMBL" id="HACA01006529">
    <property type="protein sequence ID" value="CDW23890.1"/>
    <property type="molecule type" value="Transcribed_RNA"/>
</dbReference>
<keyword evidence="1" id="KW-0472">Membrane</keyword>
<feature type="transmembrane region" description="Helical" evidence="1">
    <location>
        <begin position="68"/>
        <end position="96"/>
    </location>
</feature>
<keyword evidence="1" id="KW-0812">Transmembrane</keyword>
<evidence type="ECO:0000313" key="2">
    <source>
        <dbReference type="EMBL" id="CDW23890.1"/>
    </source>
</evidence>
<name>A0A0K2TDI6_LEPSM</name>